<dbReference type="AlphaFoldDB" id="A0A0C2IZU0"/>
<evidence type="ECO:0000313" key="1">
    <source>
        <dbReference type="EMBL" id="KII71029.1"/>
    </source>
</evidence>
<name>A0A0C2IZU0_THEKT</name>
<keyword evidence="2" id="KW-1185">Reference proteome</keyword>
<dbReference type="Proteomes" id="UP000031668">
    <property type="component" value="Unassembled WGS sequence"/>
</dbReference>
<proteinExistence type="predicted"/>
<dbReference type="EMBL" id="JWZT01001873">
    <property type="protein sequence ID" value="KII71029.1"/>
    <property type="molecule type" value="Genomic_DNA"/>
</dbReference>
<accession>A0A0C2IZU0</accession>
<comment type="caution">
    <text evidence="1">The sequence shown here is derived from an EMBL/GenBank/DDBJ whole genome shotgun (WGS) entry which is preliminary data.</text>
</comment>
<organism evidence="1 2">
    <name type="scientific">Thelohanellus kitauei</name>
    <name type="common">Myxosporean</name>
    <dbReference type="NCBI Taxonomy" id="669202"/>
    <lineage>
        <taxon>Eukaryota</taxon>
        <taxon>Metazoa</taxon>
        <taxon>Cnidaria</taxon>
        <taxon>Myxozoa</taxon>
        <taxon>Myxosporea</taxon>
        <taxon>Bivalvulida</taxon>
        <taxon>Platysporina</taxon>
        <taxon>Myxobolidae</taxon>
        <taxon>Thelohanellus</taxon>
    </lineage>
</organism>
<protein>
    <submittedName>
        <fullName evidence="1">Uncharacterized protein</fullName>
    </submittedName>
</protein>
<sequence>MGPNSGKQDSIMCRNRSCRYPSTGFTFTFRKRNLKSPTEERLGLQDQNTLSLPTLRCKNCKTYLTPRTGGFLSYMDRTRRANCKLLPEKILQIIFHWATQSSSLTSLITAWRFVGGEIYNISMIISSEMGMVKELIVNHLRLWYKSTKHCCVERGELIMGGYLQRTKPFQKKKFKSGRS</sequence>
<evidence type="ECO:0000313" key="2">
    <source>
        <dbReference type="Proteomes" id="UP000031668"/>
    </source>
</evidence>
<reference evidence="1 2" key="1">
    <citation type="journal article" date="2014" name="Genome Biol. Evol.">
        <title>The genome of the myxosporean Thelohanellus kitauei shows adaptations to nutrient acquisition within its fish host.</title>
        <authorList>
            <person name="Yang Y."/>
            <person name="Xiong J."/>
            <person name="Zhou Z."/>
            <person name="Huo F."/>
            <person name="Miao W."/>
            <person name="Ran C."/>
            <person name="Liu Y."/>
            <person name="Zhang J."/>
            <person name="Feng J."/>
            <person name="Wang M."/>
            <person name="Wang M."/>
            <person name="Wang L."/>
            <person name="Yao B."/>
        </authorList>
    </citation>
    <scope>NUCLEOTIDE SEQUENCE [LARGE SCALE GENOMIC DNA]</scope>
    <source>
        <strain evidence="1">Wuqing</strain>
    </source>
</reference>
<gene>
    <name evidence="1" type="ORF">RF11_07204</name>
</gene>